<accession>A0ABR4XLF6</accession>
<keyword evidence="3" id="KW-1185">Reference proteome</keyword>
<name>A0ABR4XLF6_9PORP</name>
<evidence type="ECO:0008006" key="4">
    <source>
        <dbReference type="Google" id="ProtNLM"/>
    </source>
</evidence>
<dbReference type="EMBL" id="JQZV01000008">
    <property type="protein sequence ID" value="KGN92714.1"/>
    <property type="molecule type" value="Genomic_DNA"/>
</dbReference>
<evidence type="ECO:0000313" key="3">
    <source>
        <dbReference type="Proteomes" id="UP000030101"/>
    </source>
</evidence>
<dbReference type="Proteomes" id="UP000030101">
    <property type="component" value="Unassembled WGS sequence"/>
</dbReference>
<sequence length="172" mass="19537">MNATKLTKLFSLVVSAILPILFVSCDINNQVPDCGQPLLRNHVWQGTATHEDGSGDVTLVFMSGDLTKLNPKATIKNENEGKSGGNVEEGVVYITYKKGLTWERKGTYRFQNDALSIVTYVDIDKEPWLKKWQEFVFVKKEWTKNKLHLENINKDAEVLRVLTLNPVSQKEK</sequence>
<feature type="signal peptide" evidence="1">
    <location>
        <begin position="1"/>
        <end position="25"/>
    </location>
</feature>
<comment type="caution">
    <text evidence="2">The sequence shown here is derived from an EMBL/GenBank/DDBJ whole genome shotgun (WGS) entry which is preliminary data.</text>
</comment>
<evidence type="ECO:0000313" key="2">
    <source>
        <dbReference type="EMBL" id="KGN92714.1"/>
    </source>
</evidence>
<evidence type="ECO:0000256" key="1">
    <source>
        <dbReference type="SAM" id="SignalP"/>
    </source>
</evidence>
<gene>
    <name evidence="2" type="ORF">HQ43_04280</name>
</gene>
<feature type="chain" id="PRO_5045991718" description="Lipoprotein" evidence="1">
    <location>
        <begin position="26"/>
        <end position="172"/>
    </location>
</feature>
<protein>
    <recommendedName>
        <fullName evidence="4">Lipoprotein</fullName>
    </recommendedName>
</protein>
<organism evidence="2 3">
    <name type="scientific">Porphyromonas canoris</name>
    <dbReference type="NCBI Taxonomy" id="36875"/>
    <lineage>
        <taxon>Bacteria</taxon>
        <taxon>Pseudomonadati</taxon>
        <taxon>Bacteroidota</taxon>
        <taxon>Bacteroidia</taxon>
        <taxon>Bacteroidales</taxon>
        <taxon>Porphyromonadaceae</taxon>
        <taxon>Porphyromonas</taxon>
    </lineage>
</organism>
<dbReference type="PROSITE" id="PS51257">
    <property type="entry name" value="PROKAR_LIPOPROTEIN"/>
    <property type="match status" value="1"/>
</dbReference>
<dbReference type="RefSeq" id="WP_036790053.1">
    <property type="nucleotide sequence ID" value="NZ_JQZV01000008.1"/>
</dbReference>
<reference evidence="2 3" key="1">
    <citation type="submission" date="2014-08" db="EMBL/GenBank/DDBJ databases">
        <title>Porphyromonas canoris strain:OH2762 Genome sequencing.</title>
        <authorList>
            <person name="Wallis C."/>
            <person name="Deusch O."/>
            <person name="O'Flynn C."/>
            <person name="Davis I."/>
            <person name="Jospin G."/>
            <person name="Darling A.E."/>
            <person name="Coil D.A."/>
            <person name="Alexiev A."/>
            <person name="Horsfall A."/>
            <person name="Kirkwood N."/>
            <person name="Harris S."/>
            <person name="Eisen J.A."/>
        </authorList>
    </citation>
    <scope>NUCLEOTIDE SEQUENCE [LARGE SCALE GENOMIC DNA]</scope>
    <source>
        <strain evidence="3">COT-108 OH2762</strain>
    </source>
</reference>
<keyword evidence="1" id="KW-0732">Signal</keyword>
<proteinExistence type="predicted"/>